<dbReference type="AlphaFoldDB" id="A0A0A8L234"/>
<dbReference type="EMBL" id="CCBQ010000019">
    <property type="protein sequence ID" value="CDO93122.1"/>
    <property type="molecule type" value="Genomic_DNA"/>
</dbReference>
<accession>A0A0A8L234</accession>
<sequence>MAEHKRTEVTGKLSSRVMNMKFMQHAEQVEEEIQAIETTKRLVDSSEWRLDNQTELLTKLVNKPKVVQNIGFSAINTLNEVSHDTSETSNSSLRTTVNPGRRIFGSKPKLPIVSAGDSSNDKKRTLDNNDEDPISSMDLEKLWESETQNKKQKDSNGKSHSGKNKKKSKKSKH</sequence>
<reference evidence="2 3" key="1">
    <citation type="submission" date="2014-03" db="EMBL/GenBank/DDBJ databases">
        <title>The genome of Kluyveromyces dobzhanskii.</title>
        <authorList>
            <person name="Nystedt B."/>
            <person name="Astrom S."/>
        </authorList>
    </citation>
    <scope>NUCLEOTIDE SEQUENCE [LARGE SCALE GENOMIC DNA]</scope>
    <source>
        <strain evidence="2 3">CBS 2104</strain>
    </source>
</reference>
<protein>
    <submittedName>
        <fullName evidence="2">WGS project CCBQ000000000 data, contig 00099</fullName>
    </submittedName>
</protein>
<feature type="compositionally biased region" description="Basic and acidic residues" evidence="1">
    <location>
        <begin position="138"/>
        <end position="157"/>
    </location>
</feature>
<feature type="compositionally biased region" description="Basic residues" evidence="1">
    <location>
        <begin position="160"/>
        <end position="173"/>
    </location>
</feature>
<dbReference type="OrthoDB" id="4084022at2759"/>
<name>A0A0A8L234_9SACH</name>
<evidence type="ECO:0000313" key="3">
    <source>
        <dbReference type="Proteomes" id="UP000031516"/>
    </source>
</evidence>
<feature type="compositionally biased region" description="Polar residues" evidence="1">
    <location>
        <begin position="87"/>
        <end position="98"/>
    </location>
</feature>
<gene>
    <name evidence="2" type="ORF">KLDO_g1424</name>
</gene>
<evidence type="ECO:0000256" key="1">
    <source>
        <dbReference type="SAM" id="MobiDB-lite"/>
    </source>
</evidence>
<keyword evidence="3" id="KW-1185">Reference proteome</keyword>
<comment type="caution">
    <text evidence="2">The sequence shown here is derived from an EMBL/GenBank/DDBJ whole genome shotgun (WGS) entry which is preliminary data.</text>
</comment>
<evidence type="ECO:0000313" key="2">
    <source>
        <dbReference type="EMBL" id="CDO93122.1"/>
    </source>
</evidence>
<dbReference type="Pfam" id="PF10175">
    <property type="entry name" value="MPP6"/>
    <property type="match status" value="1"/>
</dbReference>
<feature type="region of interest" description="Disordered" evidence="1">
    <location>
        <begin position="82"/>
        <end position="173"/>
    </location>
</feature>
<proteinExistence type="predicted"/>
<organism evidence="2 3">
    <name type="scientific">Kluyveromyces dobzhanskii CBS 2104</name>
    <dbReference type="NCBI Taxonomy" id="1427455"/>
    <lineage>
        <taxon>Eukaryota</taxon>
        <taxon>Fungi</taxon>
        <taxon>Dikarya</taxon>
        <taxon>Ascomycota</taxon>
        <taxon>Saccharomycotina</taxon>
        <taxon>Saccharomycetes</taxon>
        <taxon>Saccharomycetales</taxon>
        <taxon>Saccharomycetaceae</taxon>
        <taxon>Kluyveromyces</taxon>
    </lineage>
</organism>
<dbReference type="Proteomes" id="UP000031516">
    <property type="component" value="Unassembled WGS sequence"/>
</dbReference>